<dbReference type="EMBL" id="AWWK01000068">
    <property type="protein sequence ID" value="ETY73151.1"/>
    <property type="molecule type" value="Genomic_DNA"/>
</dbReference>
<sequence>MESAVVVALARRTFRAYTTGVFQDLYFRLESEG</sequence>
<dbReference type="Proteomes" id="UP000019247">
    <property type="component" value="Unassembled WGS sequence"/>
</dbReference>
<name>W6T512_9LACO</name>
<gene>
    <name evidence="1" type="ORF">LFAB_13955</name>
</gene>
<comment type="caution">
    <text evidence="1">The sequence shown here is derived from an EMBL/GenBank/DDBJ whole genome shotgun (WGS) entry which is preliminary data.</text>
</comment>
<dbReference type="AlphaFoldDB" id="W6T512"/>
<protein>
    <submittedName>
        <fullName evidence="1">Uncharacterized protein</fullName>
    </submittedName>
</protein>
<proteinExistence type="predicted"/>
<evidence type="ECO:0000313" key="1">
    <source>
        <dbReference type="EMBL" id="ETY73151.1"/>
    </source>
</evidence>
<evidence type="ECO:0000313" key="2">
    <source>
        <dbReference type="Proteomes" id="UP000019247"/>
    </source>
</evidence>
<dbReference type="HOGENOM" id="CLU_215872_0_0_9"/>
<organism evidence="1 2">
    <name type="scientific">Lactiplantibacillus fabifermentans T30PCM01</name>
    <dbReference type="NCBI Taxonomy" id="1400520"/>
    <lineage>
        <taxon>Bacteria</taxon>
        <taxon>Bacillati</taxon>
        <taxon>Bacillota</taxon>
        <taxon>Bacilli</taxon>
        <taxon>Lactobacillales</taxon>
        <taxon>Lactobacillaceae</taxon>
        <taxon>Lactiplantibacillus</taxon>
    </lineage>
</organism>
<reference evidence="1 2" key="1">
    <citation type="journal article" date="2014" name="Genome Announc.">
        <title>Genome Sequence of Lactobacillus fabifermentans Strain T30PCM01, Isolated from Fermenting Grape Marc.</title>
        <authorList>
            <person name="Treu L."/>
            <person name="Vendramin V."/>
            <person name="Bovo B."/>
            <person name="Giacomini A."/>
            <person name="Corich V."/>
            <person name="Campanaro S."/>
        </authorList>
    </citation>
    <scope>NUCLEOTIDE SEQUENCE [LARGE SCALE GENOMIC DNA]</scope>
    <source>
        <strain evidence="1 2">T30PCM01</strain>
    </source>
</reference>
<accession>W6T512</accession>